<gene>
    <name evidence="1" type="ORF">BM613_11655</name>
</gene>
<dbReference type="NCBIfam" id="NF046065">
    <property type="entry name" value="MtxRegRemB"/>
    <property type="match status" value="1"/>
</dbReference>
<dbReference type="RefSeq" id="WP_181363110.1">
    <property type="nucleotide sequence ID" value="NZ_MPDK01000025.1"/>
</dbReference>
<comment type="caution">
    <text evidence="1">The sequence shown here is derived from an EMBL/GenBank/DDBJ whole genome shotgun (WGS) entry which is preliminary data.</text>
</comment>
<evidence type="ECO:0000313" key="2">
    <source>
        <dbReference type="Proteomes" id="UP000245380"/>
    </source>
</evidence>
<dbReference type="AlphaFoldDB" id="A0A2U3D6A7"/>
<protein>
    <recommendedName>
        <fullName evidence="3">DUF370 domain-containing protein</fullName>
    </recommendedName>
</protein>
<name>A0A2U3D6A7_SULT2</name>
<evidence type="ECO:0000313" key="1">
    <source>
        <dbReference type="EMBL" id="PWI56804.1"/>
    </source>
</evidence>
<sequence>MYLDIGGDVILHWDDIIVIIDVKPWQLSPHNHSFLASIAQQEKVNDLANGEPKSYVVTKDQVYISPISSSTLKKRINIY</sequence>
<reference evidence="1 2" key="1">
    <citation type="submission" date="2016-11" db="EMBL/GenBank/DDBJ databases">
        <title>Comparative genomics of Acidibacillus ferroxidans species.</title>
        <authorList>
            <person name="Oliveira G."/>
            <person name="Nunes G."/>
            <person name="Oliveira R."/>
            <person name="Araujo F."/>
            <person name="Salim A."/>
            <person name="Scholte L."/>
            <person name="Morais D."/>
            <person name="Nancucheo I."/>
            <person name="Johnson D.B."/>
            <person name="Grail B."/>
            <person name="Bittencourt J."/>
            <person name="Valadares R."/>
        </authorList>
    </citation>
    <scope>NUCLEOTIDE SEQUENCE [LARGE SCALE GENOMIC DNA]</scope>
    <source>
        <strain evidence="1 2">Y002</strain>
    </source>
</reference>
<dbReference type="InterPro" id="IPR007169">
    <property type="entry name" value="RemA-like"/>
</dbReference>
<evidence type="ECO:0008006" key="3">
    <source>
        <dbReference type="Google" id="ProtNLM"/>
    </source>
</evidence>
<keyword evidence="2" id="KW-1185">Reference proteome</keyword>
<proteinExistence type="predicted"/>
<organism evidence="1 2">
    <name type="scientific">Sulfoacidibacillus thermotolerans</name>
    <name type="common">Acidibacillus sulfuroxidans</name>
    <dbReference type="NCBI Taxonomy" id="1765684"/>
    <lineage>
        <taxon>Bacteria</taxon>
        <taxon>Bacillati</taxon>
        <taxon>Bacillota</taxon>
        <taxon>Bacilli</taxon>
        <taxon>Bacillales</taxon>
        <taxon>Alicyclobacillaceae</taxon>
        <taxon>Sulfoacidibacillus</taxon>
    </lineage>
</organism>
<dbReference type="EMBL" id="MPDK01000025">
    <property type="protein sequence ID" value="PWI56804.1"/>
    <property type="molecule type" value="Genomic_DNA"/>
</dbReference>
<dbReference type="Proteomes" id="UP000245380">
    <property type="component" value="Unassembled WGS sequence"/>
</dbReference>
<dbReference type="Pfam" id="PF04025">
    <property type="entry name" value="RemA-like"/>
    <property type="match status" value="1"/>
</dbReference>
<accession>A0A2U3D6A7</accession>